<accession>A0A6J7PWH1</accession>
<reference evidence="3" key="1">
    <citation type="submission" date="2020-05" db="EMBL/GenBank/DDBJ databases">
        <authorList>
            <person name="Chiriac C."/>
            <person name="Salcher M."/>
            <person name="Ghai R."/>
            <person name="Kavagutti S V."/>
        </authorList>
    </citation>
    <scope>NUCLEOTIDE SEQUENCE</scope>
</reference>
<gene>
    <name evidence="2" type="ORF">UFOPK2837_00391</name>
    <name evidence="3" type="ORF">UFOPK4065_00817</name>
    <name evidence="4" type="ORF">UFOPK4319_00778</name>
</gene>
<dbReference type="AlphaFoldDB" id="A0A6J7PWH1"/>
<protein>
    <submittedName>
        <fullName evidence="3">Unannotated protein</fullName>
    </submittedName>
</protein>
<evidence type="ECO:0000313" key="2">
    <source>
        <dbReference type="EMBL" id="CAB4747450.1"/>
    </source>
</evidence>
<keyword evidence="1" id="KW-0472">Membrane</keyword>
<proteinExistence type="predicted"/>
<dbReference type="Pfam" id="PF11292">
    <property type="entry name" value="DUF3093"/>
    <property type="match status" value="1"/>
</dbReference>
<sequence length="138" mass="15502">MPLWLLSLIYLFFLSFVMSIWVSLGDLPALIAVCALSGLLLILAVKSALVIEVDEVELRVGNAHIELKYLDTTISLSTDDMKRIRTRDANPSAFLAIRFWNAHGVKVELNDIRDSTPYWLITSKKSQELAQLLNSLKA</sequence>
<evidence type="ECO:0000313" key="3">
    <source>
        <dbReference type="EMBL" id="CAB5008945.1"/>
    </source>
</evidence>
<dbReference type="EMBL" id="CAEZZF010000019">
    <property type="protein sequence ID" value="CAB4747450.1"/>
    <property type="molecule type" value="Genomic_DNA"/>
</dbReference>
<feature type="transmembrane region" description="Helical" evidence="1">
    <location>
        <begin position="29"/>
        <end position="49"/>
    </location>
</feature>
<organism evidence="3">
    <name type="scientific">freshwater metagenome</name>
    <dbReference type="NCBI Taxonomy" id="449393"/>
    <lineage>
        <taxon>unclassified sequences</taxon>
        <taxon>metagenomes</taxon>
        <taxon>ecological metagenomes</taxon>
    </lineage>
</organism>
<dbReference type="InterPro" id="IPR021443">
    <property type="entry name" value="DUF3093"/>
</dbReference>
<dbReference type="EMBL" id="CAFBQN010000055">
    <property type="protein sequence ID" value="CAB5058572.1"/>
    <property type="molecule type" value="Genomic_DNA"/>
</dbReference>
<name>A0A6J7PWH1_9ZZZZ</name>
<keyword evidence="1" id="KW-1133">Transmembrane helix</keyword>
<keyword evidence="1" id="KW-0812">Transmembrane</keyword>
<evidence type="ECO:0000256" key="1">
    <source>
        <dbReference type="SAM" id="Phobius"/>
    </source>
</evidence>
<dbReference type="EMBL" id="CAFBPE010000061">
    <property type="protein sequence ID" value="CAB5008945.1"/>
    <property type="molecule type" value="Genomic_DNA"/>
</dbReference>
<evidence type="ECO:0000313" key="4">
    <source>
        <dbReference type="EMBL" id="CAB5058572.1"/>
    </source>
</evidence>